<dbReference type="EMBL" id="KK103102">
    <property type="protein sequence ID" value="KIY96226.1"/>
    <property type="molecule type" value="Genomic_DNA"/>
</dbReference>
<dbReference type="Gene3D" id="2.170.16.10">
    <property type="entry name" value="Hedgehog/Intein (Hint) domain"/>
    <property type="match status" value="1"/>
</dbReference>
<dbReference type="Pfam" id="PF01079">
    <property type="entry name" value="Hint"/>
    <property type="match status" value="1"/>
</dbReference>
<feature type="chain" id="PRO_5002264423" evidence="1">
    <location>
        <begin position="26"/>
        <end position="509"/>
    </location>
</feature>
<gene>
    <name evidence="3" type="ORF">MNEG_11735</name>
</gene>
<dbReference type="KEGG" id="mng:MNEG_11735"/>
<organism evidence="3 4">
    <name type="scientific">Monoraphidium neglectum</name>
    <dbReference type="NCBI Taxonomy" id="145388"/>
    <lineage>
        <taxon>Eukaryota</taxon>
        <taxon>Viridiplantae</taxon>
        <taxon>Chlorophyta</taxon>
        <taxon>core chlorophytes</taxon>
        <taxon>Chlorophyceae</taxon>
        <taxon>CS clade</taxon>
        <taxon>Sphaeropleales</taxon>
        <taxon>Selenastraceae</taxon>
        <taxon>Monoraphidium</taxon>
    </lineage>
</organism>
<accession>A0A0D2M4M5</accession>
<dbReference type="SUPFAM" id="SSF51294">
    <property type="entry name" value="Hedgehog/intein (Hint) domain"/>
    <property type="match status" value="1"/>
</dbReference>
<evidence type="ECO:0000313" key="3">
    <source>
        <dbReference type="EMBL" id="KIY96226.1"/>
    </source>
</evidence>
<reference evidence="3 4" key="1">
    <citation type="journal article" date="2013" name="BMC Genomics">
        <title>Reconstruction of the lipid metabolism for the microalga Monoraphidium neglectum from its genome sequence reveals characteristics suitable for biofuel production.</title>
        <authorList>
            <person name="Bogen C."/>
            <person name="Al-Dilaimi A."/>
            <person name="Albersmeier A."/>
            <person name="Wichmann J."/>
            <person name="Grundmann M."/>
            <person name="Rupp O."/>
            <person name="Lauersen K.J."/>
            <person name="Blifernez-Klassen O."/>
            <person name="Kalinowski J."/>
            <person name="Goesmann A."/>
            <person name="Mussgnug J.H."/>
            <person name="Kruse O."/>
        </authorList>
    </citation>
    <scope>NUCLEOTIDE SEQUENCE [LARGE SCALE GENOMIC DNA]</scope>
    <source>
        <strain evidence="3 4">SAG 48.87</strain>
    </source>
</reference>
<evidence type="ECO:0000313" key="4">
    <source>
        <dbReference type="Proteomes" id="UP000054498"/>
    </source>
</evidence>
<proteinExistence type="predicted"/>
<feature type="signal peptide" evidence="1">
    <location>
        <begin position="1"/>
        <end position="25"/>
    </location>
</feature>
<dbReference type="AlphaFoldDB" id="A0A0D2M4M5"/>
<evidence type="ECO:0000259" key="2">
    <source>
        <dbReference type="SMART" id="SM00306"/>
    </source>
</evidence>
<evidence type="ECO:0000256" key="1">
    <source>
        <dbReference type="SAM" id="SignalP"/>
    </source>
</evidence>
<dbReference type="InterPro" id="IPR006141">
    <property type="entry name" value="Intein_N"/>
</dbReference>
<dbReference type="InterPro" id="IPR052140">
    <property type="entry name" value="Dev_Signal_Hedgehog-like"/>
</dbReference>
<dbReference type="InterPro" id="IPR036844">
    <property type="entry name" value="Hint_dom_sf"/>
</dbReference>
<dbReference type="InterPro" id="IPR003587">
    <property type="entry name" value="Hint_dom_N"/>
</dbReference>
<dbReference type="CDD" id="cd00081">
    <property type="entry name" value="Hint"/>
    <property type="match status" value="1"/>
</dbReference>
<dbReference type="OrthoDB" id="411926at2759"/>
<dbReference type="STRING" id="145388.A0A0D2M4M5"/>
<dbReference type="GO" id="GO:0016539">
    <property type="term" value="P:intein-mediated protein splicing"/>
    <property type="evidence" value="ECO:0007669"/>
    <property type="project" value="InterPro"/>
</dbReference>
<dbReference type="PANTHER" id="PTHR46706:SF12">
    <property type="entry name" value="PROTEIN QUA-1-RELATED"/>
    <property type="match status" value="1"/>
</dbReference>
<keyword evidence="4" id="KW-1185">Reference proteome</keyword>
<dbReference type="GeneID" id="25729027"/>
<protein>
    <submittedName>
        <fullName evidence="3">Tiggy-winkle hedgehog protein</fullName>
    </submittedName>
</protein>
<name>A0A0D2M4M5_9CHLO</name>
<dbReference type="RefSeq" id="XP_013895246.1">
    <property type="nucleotide sequence ID" value="XM_014039792.1"/>
</dbReference>
<dbReference type="Proteomes" id="UP000054498">
    <property type="component" value="Unassembled WGS sequence"/>
</dbReference>
<dbReference type="PROSITE" id="PS50817">
    <property type="entry name" value="INTEIN_N_TER"/>
    <property type="match status" value="1"/>
</dbReference>
<dbReference type="InterPro" id="IPR001767">
    <property type="entry name" value="Hedgehog_Hint"/>
</dbReference>
<sequence length="509" mass="51924">MSRAALALALSALLAAAALPAAAAAAAPADCASKVANAVSLCKGELQSILWRAQSGLKADITALSPTPQCCGAASAAFDPAFVSACGCDAGVIKQTVAVDAALLETLRGAVAAKCGAASLAPFPVCGPAAILAALPSAEAYAAAASAAAAVTPQAKAPVTRRPTAARIVNGVVIKAGPGAYCTYTAKCKTFRFKPTTKNATLEKTLTAWRAKAAAGFCTKTASPIGTDDSELGIVVCGNNGVDNFFVEKQTVVVSRRNNVTREDLLYKLCQPKGSVYSDARAKWFDNLNMCSKSALSCFPGAAAVRLPGGAAKAMRDLEVGDKVMVVKEDGSTAFDDVIFFDHQVGGGDNHFVRLELAGGRALELSPGHFVPVGQSLAAARMTRARDVAAGDSLLVLSADAKTAVPAAVERVSEVSREGMFAPVTNAGTVVVDGVLASSYSDWVLDPIFDAAGMTHKLHSAMHAVHAPLRWGYAALGPRVLRALSPLISGVAMLDTAQIAAGLGLAVSA</sequence>
<dbReference type="SMART" id="SM00306">
    <property type="entry name" value="HintN"/>
    <property type="match status" value="1"/>
</dbReference>
<dbReference type="PANTHER" id="PTHR46706">
    <property type="entry name" value="PROTEIN QUA-1-RELATED"/>
    <property type="match status" value="1"/>
</dbReference>
<dbReference type="GO" id="GO:0016540">
    <property type="term" value="P:protein autoprocessing"/>
    <property type="evidence" value="ECO:0007669"/>
    <property type="project" value="InterPro"/>
</dbReference>
<keyword evidence="1" id="KW-0732">Signal</keyword>
<feature type="domain" description="Hint" evidence="2">
    <location>
        <begin position="296"/>
        <end position="398"/>
    </location>
</feature>